<accession>A0A511YZM4</accession>
<reference evidence="1 2" key="1">
    <citation type="submission" date="2019-07" db="EMBL/GenBank/DDBJ databases">
        <title>Whole genome shotgun sequence of Actinotalea fermentans NBRC 105374.</title>
        <authorList>
            <person name="Hosoyama A."/>
            <person name="Uohara A."/>
            <person name="Ohji S."/>
            <person name="Ichikawa N."/>
        </authorList>
    </citation>
    <scope>NUCLEOTIDE SEQUENCE [LARGE SCALE GENOMIC DNA]</scope>
    <source>
        <strain evidence="1 2">NBRC 105374</strain>
    </source>
</reference>
<sequence length="90" mass="9887">MTARTKDPHEAEAMLAEAYLPNRVDRLGEGPLGLRLDVMRLDSATVGLLSFGTETRLRTTEATNWAKPMPKEALMAWLACRQPPAAHVDG</sequence>
<dbReference type="EMBL" id="BJYK01000009">
    <property type="protein sequence ID" value="GEN80645.1"/>
    <property type="molecule type" value="Genomic_DNA"/>
</dbReference>
<protein>
    <submittedName>
        <fullName evidence="1">Uncharacterized protein</fullName>
    </submittedName>
</protein>
<dbReference type="AlphaFoldDB" id="A0A511YZM4"/>
<dbReference type="Proteomes" id="UP000321484">
    <property type="component" value="Unassembled WGS sequence"/>
</dbReference>
<proteinExistence type="predicted"/>
<organism evidence="1 2">
    <name type="scientific">Actinotalea fermentans</name>
    <dbReference type="NCBI Taxonomy" id="43671"/>
    <lineage>
        <taxon>Bacteria</taxon>
        <taxon>Bacillati</taxon>
        <taxon>Actinomycetota</taxon>
        <taxon>Actinomycetes</taxon>
        <taxon>Micrococcales</taxon>
        <taxon>Cellulomonadaceae</taxon>
        <taxon>Actinotalea</taxon>
    </lineage>
</organism>
<keyword evidence="2" id="KW-1185">Reference proteome</keyword>
<gene>
    <name evidence="1" type="ORF">AFE02nite_23790</name>
</gene>
<evidence type="ECO:0000313" key="1">
    <source>
        <dbReference type="EMBL" id="GEN80645.1"/>
    </source>
</evidence>
<name>A0A511YZM4_9CELL</name>
<dbReference type="RefSeq" id="WP_034244863.1">
    <property type="nucleotide sequence ID" value="NZ_BJYK01000009.1"/>
</dbReference>
<comment type="caution">
    <text evidence="1">The sequence shown here is derived from an EMBL/GenBank/DDBJ whole genome shotgun (WGS) entry which is preliminary data.</text>
</comment>
<evidence type="ECO:0000313" key="2">
    <source>
        <dbReference type="Proteomes" id="UP000321484"/>
    </source>
</evidence>
<dbReference type="OrthoDB" id="5464689at2"/>